<comment type="caution">
    <text evidence="1">The sequence shown here is derived from an EMBL/GenBank/DDBJ whole genome shotgun (WGS) entry which is preliminary data.</text>
</comment>
<organism evidence="1 2">
    <name type="scientific">Pleurodeles waltl</name>
    <name type="common">Iberian ribbed newt</name>
    <dbReference type="NCBI Taxonomy" id="8319"/>
    <lineage>
        <taxon>Eukaryota</taxon>
        <taxon>Metazoa</taxon>
        <taxon>Chordata</taxon>
        <taxon>Craniata</taxon>
        <taxon>Vertebrata</taxon>
        <taxon>Euteleostomi</taxon>
        <taxon>Amphibia</taxon>
        <taxon>Batrachia</taxon>
        <taxon>Caudata</taxon>
        <taxon>Salamandroidea</taxon>
        <taxon>Salamandridae</taxon>
        <taxon>Pleurodelinae</taxon>
        <taxon>Pleurodeles</taxon>
    </lineage>
</organism>
<evidence type="ECO:0008006" key="3">
    <source>
        <dbReference type="Google" id="ProtNLM"/>
    </source>
</evidence>
<proteinExistence type="predicted"/>
<keyword evidence="2" id="KW-1185">Reference proteome</keyword>
<accession>A0AAV7VQN8</accession>
<evidence type="ECO:0000313" key="1">
    <source>
        <dbReference type="EMBL" id="KAJ1203990.1"/>
    </source>
</evidence>
<reference evidence="1" key="1">
    <citation type="journal article" date="2022" name="bioRxiv">
        <title>Sequencing and chromosome-scale assembly of the giantPleurodeles waltlgenome.</title>
        <authorList>
            <person name="Brown T."/>
            <person name="Elewa A."/>
            <person name="Iarovenko S."/>
            <person name="Subramanian E."/>
            <person name="Araus A.J."/>
            <person name="Petzold A."/>
            <person name="Susuki M."/>
            <person name="Suzuki K.-i.T."/>
            <person name="Hayashi T."/>
            <person name="Toyoda A."/>
            <person name="Oliveira C."/>
            <person name="Osipova E."/>
            <person name="Leigh N.D."/>
            <person name="Simon A."/>
            <person name="Yun M.H."/>
        </authorList>
    </citation>
    <scope>NUCLEOTIDE SEQUENCE</scope>
    <source>
        <strain evidence="1">20211129_DDA</strain>
        <tissue evidence="1">Liver</tissue>
    </source>
</reference>
<dbReference type="EMBL" id="JANPWB010000003">
    <property type="protein sequence ID" value="KAJ1203990.1"/>
    <property type="molecule type" value="Genomic_DNA"/>
</dbReference>
<name>A0AAV7VQN8_PLEWA</name>
<sequence length="118" mass="12596">MAHAAGRPTCLCRCHCCCLTASSLRPVQPAVFFGRQLVDVATACRSPGAQHGFALPHGPWPGASSFQPLWPRPLLPPAALRHCDFQALGKQPGGHVGGIVCLMNSYLSEDLFYRARGG</sequence>
<dbReference type="AlphaFoldDB" id="A0AAV7VQN8"/>
<dbReference type="Proteomes" id="UP001066276">
    <property type="component" value="Chromosome 2_1"/>
</dbReference>
<protein>
    <recommendedName>
        <fullName evidence="3">Secreted protein</fullName>
    </recommendedName>
</protein>
<evidence type="ECO:0000313" key="2">
    <source>
        <dbReference type="Proteomes" id="UP001066276"/>
    </source>
</evidence>
<gene>
    <name evidence="1" type="ORF">NDU88_007771</name>
</gene>